<sequence length="621" mass="69706">QEDPDHVNVHITGHGATIALGLLFMKSGNRNIAKALSLPNTIYDLEGIRPDLVSVRVLSKALVEWDEIAPSREWLMAQIPAVIKKYEGILIRMDDEMFVPSRECKRYWEKIVDRETVAQTYLYCIAGALFAMALKYPSSSHPSIAQMIHVWVEVLMPRRDVDRHSNYWNTPNENRVKREGYSRMCRLAGQSCVSDCLNQIVLALAVLHAGSGDLQALRVFRALRMGGGGDPLKWARETTSMHAQQSTAHTAMGLLFAGAGRCGLRSDDRSIALLIISLYPVSCGHVADNKVYLQPLRFLWSMCLEPRVLYSVSTSNGLPTAQTVKYEWRLENAKKKVVDDQGVEKLVEVEHTHHELKPVSEKVPVVLPPLDMLSSVSVGGDSIDCSRFDLTKPEDRASLERILRQQHGRVAHKSIDAQAHMVDTALAACGARSLTPMGGAYPYSSSRRSIVNVRLMTSPSRGEQQIPSADDRWSEQTRIVPDRDMSNGWICKLPPTIGDPLYQCGDGPIAVKAINEMHDLTYHWCLDSGSFEAQAQVLSVYKRLLTEDMCESALAYNDATLLCRIIEGKRNMNFNDIRMVQMMDELVIRKVEESKPRSLTARNYRLKTKDCVDPTLFQIVQ</sequence>
<dbReference type="AlphaFoldDB" id="A0AAV5SM99"/>
<dbReference type="GO" id="GO:0070979">
    <property type="term" value="P:protein K11-linked ubiquitination"/>
    <property type="evidence" value="ECO:0007669"/>
    <property type="project" value="TreeGrafter"/>
</dbReference>
<reference evidence="4" key="1">
    <citation type="submission" date="2023-10" db="EMBL/GenBank/DDBJ databases">
        <title>Genome assembly of Pristionchus species.</title>
        <authorList>
            <person name="Yoshida K."/>
            <person name="Sommer R.J."/>
        </authorList>
    </citation>
    <scope>NUCLEOTIDE SEQUENCE</scope>
    <source>
        <strain evidence="4">RS0144</strain>
    </source>
</reference>
<dbReference type="EMBL" id="BTSX01000002">
    <property type="protein sequence ID" value="GMS83243.1"/>
    <property type="molecule type" value="Genomic_DNA"/>
</dbReference>
<proteinExistence type="predicted"/>
<name>A0AAV5SM99_9BILA</name>
<dbReference type="GO" id="GO:0005680">
    <property type="term" value="C:anaphase-promoting complex"/>
    <property type="evidence" value="ECO:0007669"/>
    <property type="project" value="InterPro"/>
</dbReference>
<evidence type="ECO:0000313" key="4">
    <source>
        <dbReference type="EMBL" id="GMS83243.1"/>
    </source>
</evidence>
<keyword evidence="1" id="KW-0132">Cell division</keyword>
<dbReference type="Proteomes" id="UP001432027">
    <property type="component" value="Unassembled WGS sequence"/>
</dbReference>
<dbReference type="PANTHER" id="PTHR12827">
    <property type="entry name" value="MEIOTIC CHECKPOINT REGULATOR TSG24 FAMILY MEMBER"/>
    <property type="match status" value="1"/>
</dbReference>
<keyword evidence="5" id="KW-1185">Reference proteome</keyword>
<dbReference type="GO" id="GO:0007091">
    <property type="term" value="P:metaphase/anaphase transition of mitotic cell cycle"/>
    <property type="evidence" value="ECO:0007669"/>
    <property type="project" value="TreeGrafter"/>
</dbReference>
<evidence type="ECO:0000256" key="2">
    <source>
        <dbReference type="ARBA" id="ARBA00022776"/>
    </source>
</evidence>
<dbReference type="GO" id="GO:0031145">
    <property type="term" value="P:anaphase-promoting complex-dependent catabolic process"/>
    <property type="evidence" value="ECO:0007669"/>
    <property type="project" value="TreeGrafter"/>
</dbReference>
<accession>A0AAV5SM99</accession>
<dbReference type="GO" id="GO:0051301">
    <property type="term" value="P:cell division"/>
    <property type="evidence" value="ECO:0007669"/>
    <property type="project" value="UniProtKB-KW"/>
</dbReference>
<keyword evidence="3" id="KW-0131">Cell cycle</keyword>
<organism evidence="4 5">
    <name type="scientific">Pristionchus entomophagus</name>
    <dbReference type="NCBI Taxonomy" id="358040"/>
    <lineage>
        <taxon>Eukaryota</taxon>
        <taxon>Metazoa</taxon>
        <taxon>Ecdysozoa</taxon>
        <taxon>Nematoda</taxon>
        <taxon>Chromadorea</taxon>
        <taxon>Rhabditida</taxon>
        <taxon>Rhabditina</taxon>
        <taxon>Diplogasteromorpha</taxon>
        <taxon>Diplogasteroidea</taxon>
        <taxon>Neodiplogasteridae</taxon>
        <taxon>Pristionchus</taxon>
    </lineage>
</organism>
<comment type="caution">
    <text evidence="4">The sequence shown here is derived from an EMBL/GenBank/DDBJ whole genome shotgun (WGS) entry which is preliminary data.</text>
</comment>
<dbReference type="GO" id="GO:0060090">
    <property type="term" value="F:molecular adaptor activity"/>
    <property type="evidence" value="ECO:0007669"/>
    <property type="project" value="TreeGrafter"/>
</dbReference>
<gene>
    <name evidence="4" type="ORF">PENTCL1PPCAC_5418</name>
</gene>
<keyword evidence="2" id="KW-0498">Mitosis</keyword>
<feature type="non-terminal residue" evidence="4">
    <location>
        <position position="1"/>
    </location>
</feature>
<evidence type="ECO:0008006" key="6">
    <source>
        <dbReference type="Google" id="ProtNLM"/>
    </source>
</evidence>
<dbReference type="PANTHER" id="PTHR12827:SF3">
    <property type="entry name" value="ANAPHASE-PROMOTING COMPLEX SUBUNIT 1"/>
    <property type="match status" value="1"/>
</dbReference>
<dbReference type="InterPro" id="IPR024990">
    <property type="entry name" value="Apc1"/>
</dbReference>
<evidence type="ECO:0000313" key="5">
    <source>
        <dbReference type="Proteomes" id="UP001432027"/>
    </source>
</evidence>
<protein>
    <recommendedName>
        <fullName evidence="6">Anaphase-promoting complex subunit 1</fullName>
    </recommendedName>
</protein>
<evidence type="ECO:0000256" key="3">
    <source>
        <dbReference type="ARBA" id="ARBA00023306"/>
    </source>
</evidence>
<evidence type="ECO:0000256" key="1">
    <source>
        <dbReference type="ARBA" id="ARBA00022618"/>
    </source>
</evidence>